<dbReference type="KEGG" id="vg:13826747"/>
<evidence type="ECO:0000313" key="2">
    <source>
        <dbReference type="Proteomes" id="UP000006280"/>
    </source>
</evidence>
<dbReference type="OrthoDB" id="14768at10239"/>
<gene>
    <name evidence="1" type="ORF">My1_045</name>
</gene>
<sequence length="109" mass="12585">MRQNSVLDEHIKTIQETIGEDYSVWTSSGDGFWVRLYSPSQHVSIELEYTDGKVKAKAYVTVFGFLGFVEASTLCLPNKQLRRSVIQLRTIRHFLPDDNINDYESLIEE</sequence>
<dbReference type="RefSeq" id="YP_006906297.1">
    <property type="nucleotide sequence ID" value="NC_018837.1"/>
</dbReference>
<proteinExistence type="predicted"/>
<organism evidence="1 2">
    <name type="scientific">Pectobacterium phage My1</name>
    <dbReference type="NCBI Taxonomy" id="1204539"/>
    <lineage>
        <taxon>Viruses</taxon>
        <taxon>Duplodnaviria</taxon>
        <taxon>Heunggongvirae</taxon>
        <taxon>Uroviricota</taxon>
        <taxon>Caudoviricetes</taxon>
        <taxon>Demerecviridae</taxon>
        <taxon>Mccorquodalevirinae</taxon>
        <taxon>Myunavirus</taxon>
        <taxon>Myunavirus My1</taxon>
    </lineage>
</organism>
<accession>J9QKY3</accession>
<dbReference type="GeneID" id="13826747"/>
<protein>
    <submittedName>
        <fullName evidence="1">Uncharacterized protein</fullName>
    </submittedName>
</protein>
<keyword evidence="2" id="KW-1185">Reference proteome</keyword>
<evidence type="ECO:0000313" key="1">
    <source>
        <dbReference type="EMBL" id="AFQ22204.1"/>
    </source>
</evidence>
<name>J9QKY3_9CAUD</name>
<dbReference type="EMBL" id="JX195166">
    <property type="protein sequence ID" value="AFQ22204.1"/>
    <property type="molecule type" value="Genomic_DNA"/>
</dbReference>
<reference evidence="1 2" key="1">
    <citation type="journal article" date="2012" name="J. Virol.">
        <title>Complete Genome Sequence of Pectobacterium carotovorum subsp. carotovorum Bacteriophage My1.</title>
        <authorList>
            <person name="Lee D.H."/>
            <person name="Lee J.H."/>
            <person name="Shin H."/>
            <person name="Ji S."/>
            <person name="Roh E."/>
            <person name="Jung K."/>
            <person name="Ryu S."/>
            <person name="Choi J."/>
            <person name="Heu S."/>
        </authorList>
    </citation>
    <scope>NUCLEOTIDE SEQUENCE [LARGE SCALE GENOMIC DNA]</scope>
</reference>
<dbReference type="Proteomes" id="UP000006280">
    <property type="component" value="Segment"/>
</dbReference>